<keyword evidence="2" id="KW-0813">Transport</keyword>
<comment type="subcellular location">
    <subcellularLocation>
        <location evidence="1">Membrane</location>
        <topology evidence="1">Multi-pass membrane protein</topology>
    </subcellularLocation>
</comment>
<evidence type="ECO:0000256" key="5">
    <source>
        <dbReference type="ARBA" id="ARBA00022989"/>
    </source>
</evidence>
<keyword evidence="3" id="KW-0808">Transferase</keyword>
<keyword evidence="4 7" id="KW-0812">Transmembrane</keyword>
<feature type="transmembrane region" description="Helical" evidence="7">
    <location>
        <begin position="450"/>
        <end position="468"/>
    </location>
</feature>
<dbReference type="InterPro" id="IPR035595">
    <property type="entry name" value="UDP_glycos_trans_CS"/>
</dbReference>
<feature type="transmembrane region" description="Helical" evidence="7">
    <location>
        <begin position="499"/>
        <end position="517"/>
    </location>
</feature>
<dbReference type="Gene3D" id="3.40.50.2000">
    <property type="entry name" value="Glycogen Phosphorylase B"/>
    <property type="match status" value="2"/>
</dbReference>
<evidence type="ECO:0000313" key="9">
    <source>
        <dbReference type="EMBL" id="CAF3811980.1"/>
    </source>
</evidence>
<comment type="caution">
    <text evidence="9">The sequence shown here is derived from an EMBL/GenBank/DDBJ whole genome shotgun (WGS) entry which is preliminary data.</text>
</comment>
<feature type="transmembrane region" description="Helical" evidence="7">
    <location>
        <begin position="529"/>
        <end position="551"/>
    </location>
</feature>
<dbReference type="SUPFAM" id="SSF53756">
    <property type="entry name" value="UDP-Glycosyltransferase/glycogen phosphorylase"/>
    <property type="match status" value="1"/>
</dbReference>
<dbReference type="InterPro" id="IPR036259">
    <property type="entry name" value="MFS_trans_sf"/>
</dbReference>
<gene>
    <name evidence="9" type="ORF">KXQ929_LOCUS17677</name>
</gene>
<dbReference type="PANTHER" id="PTHR23506:SF23">
    <property type="entry name" value="GH10249P"/>
    <property type="match status" value="1"/>
</dbReference>
<evidence type="ECO:0000256" key="4">
    <source>
        <dbReference type="ARBA" id="ARBA00022692"/>
    </source>
</evidence>
<name>A0A819C4W7_9BILA</name>
<organism evidence="9 10">
    <name type="scientific">Adineta steineri</name>
    <dbReference type="NCBI Taxonomy" id="433720"/>
    <lineage>
        <taxon>Eukaryota</taxon>
        <taxon>Metazoa</taxon>
        <taxon>Spiralia</taxon>
        <taxon>Gnathifera</taxon>
        <taxon>Rotifera</taxon>
        <taxon>Eurotatoria</taxon>
        <taxon>Bdelloidea</taxon>
        <taxon>Adinetida</taxon>
        <taxon>Adinetidae</taxon>
        <taxon>Adineta</taxon>
    </lineage>
</organism>
<dbReference type="GO" id="GO:0008194">
    <property type="term" value="F:UDP-glycosyltransferase activity"/>
    <property type="evidence" value="ECO:0007669"/>
    <property type="project" value="InterPro"/>
</dbReference>
<feature type="transmembrane region" description="Helical" evidence="7">
    <location>
        <begin position="563"/>
        <end position="584"/>
    </location>
</feature>
<reference evidence="9" key="1">
    <citation type="submission" date="2021-02" db="EMBL/GenBank/DDBJ databases">
        <authorList>
            <person name="Nowell W R."/>
        </authorList>
    </citation>
    <scope>NUCLEOTIDE SEQUENCE</scope>
</reference>
<dbReference type="PROSITE" id="PS00375">
    <property type="entry name" value="UDPGT"/>
    <property type="match status" value="1"/>
</dbReference>
<feature type="transmembrane region" description="Helical" evidence="7">
    <location>
        <begin position="425"/>
        <end position="444"/>
    </location>
</feature>
<dbReference type="EMBL" id="CAJOBB010001120">
    <property type="protein sequence ID" value="CAF3811980.1"/>
    <property type="molecule type" value="Genomic_DNA"/>
</dbReference>
<dbReference type="SUPFAM" id="SSF103473">
    <property type="entry name" value="MFS general substrate transporter"/>
    <property type="match status" value="1"/>
</dbReference>
<proteinExistence type="predicted"/>
<dbReference type="InterPro" id="IPR011701">
    <property type="entry name" value="MFS"/>
</dbReference>
<evidence type="ECO:0000256" key="7">
    <source>
        <dbReference type="SAM" id="Phobius"/>
    </source>
</evidence>
<evidence type="ECO:0000256" key="1">
    <source>
        <dbReference type="ARBA" id="ARBA00004141"/>
    </source>
</evidence>
<feature type="domain" description="Major facilitator superfamily (MFS) profile" evidence="8">
    <location>
        <begin position="450"/>
        <end position="647"/>
    </location>
</feature>
<dbReference type="CDD" id="cd03784">
    <property type="entry name" value="GT1_Gtf-like"/>
    <property type="match status" value="1"/>
</dbReference>
<dbReference type="Proteomes" id="UP000663868">
    <property type="component" value="Unassembled WGS sequence"/>
</dbReference>
<evidence type="ECO:0000256" key="2">
    <source>
        <dbReference type="ARBA" id="ARBA00022448"/>
    </source>
</evidence>
<dbReference type="PROSITE" id="PS50850">
    <property type="entry name" value="MFS"/>
    <property type="match status" value="1"/>
</dbReference>
<dbReference type="Pfam" id="PF00201">
    <property type="entry name" value="UDPGT"/>
    <property type="match status" value="1"/>
</dbReference>
<accession>A0A819C4W7</accession>
<dbReference type="InterPro" id="IPR002213">
    <property type="entry name" value="UDP_glucos_trans"/>
</dbReference>
<feature type="transmembrane region" description="Helical" evidence="7">
    <location>
        <begin position="626"/>
        <end position="645"/>
    </location>
</feature>
<dbReference type="Pfam" id="PF07690">
    <property type="entry name" value="MFS_1"/>
    <property type="match status" value="1"/>
</dbReference>
<evidence type="ECO:0000313" key="10">
    <source>
        <dbReference type="Proteomes" id="UP000663868"/>
    </source>
</evidence>
<dbReference type="InterPro" id="IPR050930">
    <property type="entry name" value="MFS_Vesicular_Transporter"/>
</dbReference>
<dbReference type="PANTHER" id="PTHR23506">
    <property type="entry name" value="GH10249P"/>
    <property type="match status" value="1"/>
</dbReference>
<protein>
    <recommendedName>
        <fullName evidence="8">Major facilitator superfamily (MFS) profile domain-containing protein</fullName>
    </recommendedName>
</protein>
<dbReference type="GO" id="GO:0022857">
    <property type="term" value="F:transmembrane transporter activity"/>
    <property type="evidence" value="ECO:0007669"/>
    <property type="project" value="InterPro"/>
</dbReference>
<dbReference type="InterPro" id="IPR020846">
    <property type="entry name" value="MFS_dom"/>
</dbReference>
<evidence type="ECO:0000259" key="8">
    <source>
        <dbReference type="PROSITE" id="PS50850"/>
    </source>
</evidence>
<dbReference type="AlphaFoldDB" id="A0A819C4W7"/>
<sequence>MSRLSLPGFLTVYESMHAGLLTANVAVNFDLMIINMFAFAAQDLAYDLNVPFVIHSCTSVEGVFSLPSWIPRGFDDRTQDDLKDSLFARLDNYLIEPLRIAFYLGPHMLELDRLRRRNNRTTQGIHPLFGNPVRRWQDHPILIPYPLALEFRRAYTPNYHFLGFVLDEQDSHKVSDESNEIDVWLNQIHHIDEFIVVIALGSVSVLNEHTWTAIVDSLTLLSNMRMLLAIHDETGRNFVTDLTSKFDPHRVLVRSWIPQQRVLHKYHVRVFVCHGGLYSIGEAIHAHKPTIILPGFGDQKANGARMRAQNISVVLQRHSLTAKLFAEAVQSLVHNGRYVDIVERLKRLHYLSKSEGGGARRAAQLIEGWARHVFAFANTYVLLFISRGIQGIGSSFSSVSGTSMIADNFPDDHERGKMIGHATSGVALGVAVGPVFGGILYHYYGKAVPFLILAGIALVDGLLRLSIVSTESTPEKEKLIEDTPVPRSSSMFSLARDPLICIAIGLAFLPLSIALFISQNIFGSLGFHLQRWLCGIMGLCIAALAFILIPLAHSLTILIVPQCVLGVGIGMVMSSMGPALAALVDMRHSSSDYGNAFALFETALCLSFMFGPPIGGYLVRIIGFQWTLAVIAILNILYAPLLFFLRI</sequence>
<evidence type="ECO:0000256" key="6">
    <source>
        <dbReference type="ARBA" id="ARBA00023136"/>
    </source>
</evidence>
<evidence type="ECO:0000256" key="3">
    <source>
        <dbReference type="ARBA" id="ARBA00022679"/>
    </source>
</evidence>
<dbReference type="GO" id="GO:0016020">
    <property type="term" value="C:membrane"/>
    <property type="evidence" value="ECO:0007669"/>
    <property type="project" value="UniProtKB-SubCell"/>
</dbReference>
<dbReference type="Gene3D" id="1.20.1250.20">
    <property type="entry name" value="MFS general substrate transporter like domains"/>
    <property type="match status" value="2"/>
</dbReference>
<keyword evidence="5 7" id="KW-1133">Transmembrane helix</keyword>
<feature type="transmembrane region" description="Helical" evidence="7">
    <location>
        <begin position="596"/>
        <end position="619"/>
    </location>
</feature>
<keyword evidence="6 7" id="KW-0472">Membrane</keyword>